<feature type="region of interest" description="Disordered" evidence="1">
    <location>
        <begin position="1"/>
        <end position="160"/>
    </location>
</feature>
<dbReference type="AlphaFoldDB" id="A0A317UXJ5"/>
<name>A0A317UXJ5_9EURO</name>
<gene>
    <name evidence="2" type="ORF">BO70DRAFT_366533</name>
</gene>
<evidence type="ECO:0000313" key="3">
    <source>
        <dbReference type="Proteomes" id="UP000247233"/>
    </source>
</evidence>
<accession>A0A317UXJ5</accession>
<comment type="caution">
    <text evidence="2">The sequence shown here is derived from an EMBL/GenBank/DDBJ whole genome shotgun (WGS) entry which is preliminary data.</text>
</comment>
<dbReference type="RefSeq" id="XP_025394834.1">
    <property type="nucleotide sequence ID" value="XM_025544354.1"/>
</dbReference>
<organism evidence="2 3">
    <name type="scientific">Aspergillus heteromorphus CBS 117.55</name>
    <dbReference type="NCBI Taxonomy" id="1448321"/>
    <lineage>
        <taxon>Eukaryota</taxon>
        <taxon>Fungi</taxon>
        <taxon>Dikarya</taxon>
        <taxon>Ascomycota</taxon>
        <taxon>Pezizomycotina</taxon>
        <taxon>Eurotiomycetes</taxon>
        <taxon>Eurotiomycetidae</taxon>
        <taxon>Eurotiales</taxon>
        <taxon>Aspergillaceae</taxon>
        <taxon>Aspergillus</taxon>
        <taxon>Aspergillus subgen. Circumdati</taxon>
    </lineage>
</organism>
<keyword evidence="3" id="KW-1185">Reference proteome</keyword>
<dbReference type="GeneID" id="37066591"/>
<feature type="compositionally biased region" description="Polar residues" evidence="1">
    <location>
        <begin position="143"/>
        <end position="160"/>
    </location>
</feature>
<feature type="compositionally biased region" description="Polar residues" evidence="1">
    <location>
        <begin position="69"/>
        <end position="105"/>
    </location>
</feature>
<dbReference type="VEuPathDB" id="FungiDB:BO70DRAFT_366533"/>
<reference evidence="2 3" key="1">
    <citation type="submission" date="2016-12" db="EMBL/GenBank/DDBJ databases">
        <title>The genomes of Aspergillus section Nigri reveals drivers in fungal speciation.</title>
        <authorList>
            <consortium name="DOE Joint Genome Institute"/>
            <person name="Vesth T.C."/>
            <person name="Nybo J."/>
            <person name="Theobald S."/>
            <person name="Brandl J."/>
            <person name="Frisvad J.C."/>
            <person name="Nielsen K.F."/>
            <person name="Lyhne E.K."/>
            <person name="Kogle M.E."/>
            <person name="Kuo A."/>
            <person name="Riley R."/>
            <person name="Clum A."/>
            <person name="Nolan M."/>
            <person name="Lipzen A."/>
            <person name="Salamov A."/>
            <person name="Henrissat B."/>
            <person name="Wiebenga A."/>
            <person name="De Vries R.P."/>
            <person name="Grigoriev I.V."/>
            <person name="Mortensen U.H."/>
            <person name="Andersen M.R."/>
            <person name="Baker S.E."/>
        </authorList>
    </citation>
    <scope>NUCLEOTIDE SEQUENCE [LARGE SCALE GENOMIC DNA]</scope>
    <source>
        <strain evidence="2 3">CBS 117.55</strain>
    </source>
</reference>
<protein>
    <submittedName>
        <fullName evidence="2">Uncharacterized protein</fullName>
    </submittedName>
</protein>
<sequence length="403" mass="45386">MAPSSRSRRAHGAMNSQRQRPTVHSDLPRTGGYVRDAKSIRYSGPPKRILPPEAGSERAAKTARTETAVNPSSQGQPPLQQTSDQDINIQGSSFSQGRDSGSLSQPGDPAAPAAIPNSMPQLLARSREASVPTFSFSGREPNPASQNTTDSGSGNSHSYQRSSQELIYIDDNEAGESIPSNQPMPAISIPSSDRIKISQSDNEAFEQLTLCARRQFIATLDNKRVTWPVEQAFPGLSATRDMYKNAVTRVRDLYKTWKNKSLDLALRKFNNWILTLTPRQAHKIRASMDFILVNQAIASRFELSWVFDIFPWAQQVISIDDCSTLGQDWLKYITTQLMTMTYFASLTEQDFMHCSKLRTYNKWNRHAVLHMFDDLHTCKRFQDKLSIGDFPQRLKPAFRIRRG</sequence>
<dbReference type="OrthoDB" id="4434585at2759"/>
<proteinExistence type="predicted"/>
<dbReference type="EMBL" id="MSFL01000044">
    <property type="protein sequence ID" value="PWY66465.1"/>
    <property type="molecule type" value="Genomic_DNA"/>
</dbReference>
<evidence type="ECO:0000313" key="2">
    <source>
        <dbReference type="EMBL" id="PWY66465.1"/>
    </source>
</evidence>
<feature type="non-terminal residue" evidence="2">
    <location>
        <position position="403"/>
    </location>
</feature>
<dbReference type="Proteomes" id="UP000247233">
    <property type="component" value="Unassembled WGS sequence"/>
</dbReference>
<feature type="compositionally biased region" description="Basic residues" evidence="1">
    <location>
        <begin position="1"/>
        <end position="11"/>
    </location>
</feature>
<feature type="compositionally biased region" description="Basic and acidic residues" evidence="1">
    <location>
        <begin position="55"/>
        <end position="64"/>
    </location>
</feature>
<evidence type="ECO:0000256" key="1">
    <source>
        <dbReference type="SAM" id="MobiDB-lite"/>
    </source>
</evidence>